<dbReference type="AlphaFoldDB" id="A0A1X2GEA0"/>
<dbReference type="EMBL" id="MCGT01000020">
    <property type="protein sequence ID" value="ORX51725.1"/>
    <property type="molecule type" value="Genomic_DNA"/>
</dbReference>
<dbReference type="Proteomes" id="UP000242146">
    <property type="component" value="Unassembled WGS sequence"/>
</dbReference>
<keyword evidence="2" id="KW-1185">Reference proteome</keyword>
<organism evidence="1 2">
    <name type="scientific">Hesseltinella vesiculosa</name>
    <dbReference type="NCBI Taxonomy" id="101127"/>
    <lineage>
        <taxon>Eukaryota</taxon>
        <taxon>Fungi</taxon>
        <taxon>Fungi incertae sedis</taxon>
        <taxon>Mucoromycota</taxon>
        <taxon>Mucoromycotina</taxon>
        <taxon>Mucoromycetes</taxon>
        <taxon>Mucorales</taxon>
        <taxon>Cunninghamellaceae</taxon>
        <taxon>Hesseltinella</taxon>
    </lineage>
</organism>
<comment type="caution">
    <text evidence="1">The sequence shown here is derived from an EMBL/GenBank/DDBJ whole genome shotgun (WGS) entry which is preliminary data.</text>
</comment>
<accession>A0A1X2GEA0</accession>
<evidence type="ECO:0000313" key="2">
    <source>
        <dbReference type="Proteomes" id="UP000242146"/>
    </source>
</evidence>
<reference evidence="1 2" key="1">
    <citation type="submission" date="2016-07" db="EMBL/GenBank/DDBJ databases">
        <title>Pervasive Adenine N6-methylation of Active Genes in Fungi.</title>
        <authorList>
            <consortium name="DOE Joint Genome Institute"/>
            <person name="Mondo S.J."/>
            <person name="Dannebaum R.O."/>
            <person name="Kuo R.C."/>
            <person name="Labutti K."/>
            <person name="Haridas S."/>
            <person name="Kuo A."/>
            <person name="Salamov A."/>
            <person name="Ahrendt S.R."/>
            <person name="Lipzen A."/>
            <person name="Sullivan W."/>
            <person name="Andreopoulos W.B."/>
            <person name="Clum A."/>
            <person name="Lindquist E."/>
            <person name="Daum C."/>
            <person name="Ramamoorthy G.K."/>
            <person name="Gryganskyi A."/>
            <person name="Culley D."/>
            <person name="Magnuson J.K."/>
            <person name="James T.Y."/>
            <person name="O'Malley M.A."/>
            <person name="Stajich J.E."/>
            <person name="Spatafora J.W."/>
            <person name="Visel A."/>
            <person name="Grigoriev I.V."/>
        </authorList>
    </citation>
    <scope>NUCLEOTIDE SEQUENCE [LARGE SCALE GENOMIC DNA]</scope>
    <source>
        <strain evidence="1 2">NRRL 3301</strain>
    </source>
</reference>
<sequence>MSLTVFMATNGMVFFLNLVPTIPSAPLYQPYGSMLLWVLLFLAPLSCCERIDLKLMHQESLPLPSENDHLHSLEDL</sequence>
<protein>
    <submittedName>
        <fullName evidence="1">Uncharacterized protein</fullName>
    </submittedName>
</protein>
<proteinExistence type="predicted"/>
<evidence type="ECO:0000313" key="1">
    <source>
        <dbReference type="EMBL" id="ORX51725.1"/>
    </source>
</evidence>
<name>A0A1X2GEA0_9FUNG</name>
<gene>
    <name evidence="1" type="ORF">DM01DRAFT_34981</name>
</gene>